<dbReference type="ExpressionAtlas" id="H2L054">
    <property type="expression patterns" value="baseline and differential"/>
</dbReference>
<keyword evidence="2" id="KW-0812">Transmembrane</keyword>
<dbReference type="InterPro" id="IPR009564">
    <property type="entry name" value="DUF1179"/>
</dbReference>
<dbReference type="CTD" id="173507"/>
<dbReference type="AlphaFoldDB" id="H2L054"/>
<dbReference type="HOGENOM" id="CLU_2225579_0_0_1"/>
<dbReference type="GeneID" id="173507"/>
<name>H2L054_CAEEL</name>
<dbReference type="FunCoup" id="H2L054">
    <property type="interactions" value="826"/>
</dbReference>
<keyword evidence="2" id="KW-1133">Transmembrane helix</keyword>
<dbReference type="Bgee" id="WBGene00021967">
    <property type="expression patterns" value="Expressed in germ line (C elegans) and 4 other cell types or tissues"/>
</dbReference>
<dbReference type="PaxDb" id="6239-Y57G7A.3a"/>
<dbReference type="PhylomeDB" id="H2L054"/>
<dbReference type="WormBase" id="Y57G7A.3a">
    <property type="protein sequence ID" value="CE19632"/>
    <property type="gene ID" value="WBGene00021967"/>
</dbReference>
<feature type="compositionally biased region" description="Basic and acidic residues" evidence="1">
    <location>
        <begin position="73"/>
        <end position="82"/>
    </location>
</feature>
<dbReference type="eggNOG" id="ENOG502TIU6">
    <property type="taxonomic scope" value="Eukaryota"/>
</dbReference>
<dbReference type="Pfam" id="PF06678">
    <property type="entry name" value="DUF1179"/>
    <property type="match status" value="1"/>
</dbReference>
<dbReference type="RefSeq" id="NP_001022484.1">
    <property type="nucleotide sequence ID" value="NM_001027313.1"/>
</dbReference>
<dbReference type="OrthoDB" id="5868225at2759"/>
<reference evidence="3 4" key="1">
    <citation type="journal article" date="1998" name="Science">
        <title>Genome sequence of the nematode C. elegans: a platform for investigating biology.</title>
        <authorList>
            <consortium name="The C. elegans sequencing consortium"/>
            <person name="Sulson J.E."/>
            <person name="Waterston R."/>
        </authorList>
    </citation>
    <scope>NUCLEOTIDE SEQUENCE [LARGE SCALE GENOMIC DNA]</scope>
    <source>
        <strain evidence="3 4">Bristol N2</strain>
    </source>
</reference>
<feature type="transmembrane region" description="Helical" evidence="2">
    <location>
        <begin position="6"/>
        <end position="26"/>
    </location>
</feature>
<evidence type="ECO:0000313" key="4">
    <source>
        <dbReference type="Proteomes" id="UP000001940"/>
    </source>
</evidence>
<dbReference type="Proteomes" id="UP000001940">
    <property type="component" value="Chromosome II"/>
</dbReference>
<dbReference type="AGR" id="WB:WBGene00021967"/>
<dbReference type="KEGG" id="cel:CELE_Y57G7A.3"/>
<evidence type="ECO:0000313" key="3">
    <source>
        <dbReference type="EMBL" id="CCD71444.1"/>
    </source>
</evidence>
<sequence length="108" mass="12072">MFSFTTIFKSISLYFGPFFLLIVSIAQCQSKKKFRDDERADLVPQNAPVCPNPIKKSSTQTCPTAQTPPAKTPIERSRHEAEDTLANVKSLPPEESDDADEPKMAKKK</sequence>
<evidence type="ECO:0000313" key="5">
    <source>
        <dbReference type="WormBase" id="Y57G7A.3a"/>
    </source>
</evidence>
<dbReference type="SMR" id="H2L054"/>
<gene>
    <name evidence="3" type="ORF">CELE_Y57G7A.3</name>
    <name evidence="3 5" type="ORF">Y57G7A.3</name>
</gene>
<evidence type="ECO:0000256" key="2">
    <source>
        <dbReference type="SAM" id="Phobius"/>
    </source>
</evidence>
<organism evidence="3 4">
    <name type="scientific">Caenorhabditis elegans</name>
    <dbReference type="NCBI Taxonomy" id="6239"/>
    <lineage>
        <taxon>Eukaryota</taxon>
        <taxon>Metazoa</taxon>
        <taxon>Ecdysozoa</taxon>
        <taxon>Nematoda</taxon>
        <taxon>Chromadorea</taxon>
        <taxon>Rhabditida</taxon>
        <taxon>Rhabditina</taxon>
        <taxon>Rhabditomorpha</taxon>
        <taxon>Rhabditoidea</taxon>
        <taxon>Rhabditidae</taxon>
        <taxon>Peloderinae</taxon>
        <taxon>Caenorhabditis</taxon>
    </lineage>
</organism>
<proteinExistence type="predicted"/>
<dbReference type="InParanoid" id="H2L054"/>
<feature type="region of interest" description="Disordered" evidence="1">
    <location>
        <begin position="36"/>
        <end position="108"/>
    </location>
</feature>
<dbReference type="EMBL" id="BX284602">
    <property type="protein sequence ID" value="CCD71444.1"/>
    <property type="molecule type" value="Genomic_DNA"/>
</dbReference>
<protein>
    <submittedName>
        <fullName evidence="3">Secreted protein</fullName>
    </submittedName>
</protein>
<keyword evidence="2" id="KW-0472">Membrane</keyword>
<accession>H2L054</accession>
<keyword evidence="4" id="KW-1185">Reference proteome</keyword>
<evidence type="ECO:0000256" key="1">
    <source>
        <dbReference type="SAM" id="MobiDB-lite"/>
    </source>
</evidence>
<feature type="compositionally biased region" description="Low complexity" evidence="1">
    <location>
        <begin position="59"/>
        <end position="69"/>
    </location>
</feature>